<feature type="region of interest" description="Disordered" evidence="5">
    <location>
        <begin position="26"/>
        <end position="66"/>
    </location>
</feature>
<name>A0A8S2L9E3_9BILA</name>
<dbReference type="GO" id="GO:0006139">
    <property type="term" value="P:nucleobase-containing compound metabolic process"/>
    <property type="evidence" value="ECO:0007669"/>
    <property type="project" value="InterPro"/>
</dbReference>
<dbReference type="Gene3D" id="3.40.50.300">
    <property type="entry name" value="P-loop containing nucleotide triphosphate hydrolases"/>
    <property type="match status" value="1"/>
</dbReference>
<proteinExistence type="inferred from homology"/>
<sequence>NKLVKVDASHGVDEVFSDICSALNKVTKQPKREESTHSHGSMTEKQEKQLKGKPVLFVGGGPGSGKGTQCERIIEKYGFTHLSAGDLIRAA</sequence>
<protein>
    <recommendedName>
        <fullName evidence="8">Adenylate kinase</fullName>
    </recommendedName>
</protein>
<evidence type="ECO:0000256" key="5">
    <source>
        <dbReference type="SAM" id="MobiDB-lite"/>
    </source>
</evidence>
<dbReference type="PANTHER" id="PTHR23359">
    <property type="entry name" value="NUCLEOTIDE KINASE"/>
    <property type="match status" value="1"/>
</dbReference>
<organism evidence="6 7">
    <name type="scientific">Didymodactylos carnosus</name>
    <dbReference type="NCBI Taxonomy" id="1234261"/>
    <lineage>
        <taxon>Eukaryota</taxon>
        <taxon>Metazoa</taxon>
        <taxon>Spiralia</taxon>
        <taxon>Gnathifera</taxon>
        <taxon>Rotifera</taxon>
        <taxon>Eurotatoria</taxon>
        <taxon>Bdelloidea</taxon>
        <taxon>Philodinida</taxon>
        <taxon>Philodinidae</taxon>
        <taxon>Didymodactylos</taxon>
    </lineage>
</organism>
<accession>A0A8S2L9E3</accession>
<comment type="similarity">
    <text evidence="4">Belongs to the adenylate kinase family.</text>
</comment>
<dbReference type="Proteomes" id="UP000682733">
    <property type="component" value="Unassembled WGS sequence"/>
</dbReference>
<feature type="compositionally biased region" description="Basic and acidic residues" evidence="5">
    <location>
        <begin position="30"/>
        <end position="50"/>
    </location>
</feature>
<comment type="caution">
    <text evidence="6">The sequence shown here is derived from an EMBL/GenBank/DDBJ whole genome shotgun (WGS) entry which is preliminary data.</text>
</comment>
<dbReference type="PRINTS" id="PR00094">
    <property type="entry name" value="ADENYLTKNASE"/>
</dbReference>
<feature type="non-terminal residue" evidence="6">
    <location>
        <position position="91"/>
    </location>
</feature>
<dbReference type="EMBL" id="CAJOBA010013040">
    <property type="protein sequence ID" value="CAF3877747.1"/>
    <property type="molecule type" value="Genomic_DNA"/>
</dbReference>
<keyword evidence="1 4" id="KW-0808">Transferase</keyword>
<dbReference type="InterPro" id="IPR000850">
    <property type="entry name" value="Adenylat/UMP-CMP_kin"/>
</dbReference>
<dbReference type="GO" id="GO:0005524">
    <property type="term" value="F:ATP binding"/>
    <property type="evidence" value="ECO:0007669"/>
    <property type="project" value="InterPro"/>
</dbReference>
<evidence type="ECO:0000256" key="1">
    <source>
        <dbReference type="ARBA" id="ARBA00022679"/>
    </source>
</evidence>
<dbReference type="GO" id="GO:0019205">
    <property type="term" value="F:nucleobase-containing compound kinase activity"/>
    <property type="evidence" value="ECO:0007669"/>
    <property type="project" value="InterPro"/>
</dbReference>
<evidence type="ECO:0000313" key="7">
    <source>
        <dbReference type="Proteomes" id="UP000682733"/>
    </source>
</evidence>
<dbReference type="AlphaFoldDB" id="A0A8S2L9E3"/>
<keyword evidence="3 4" id="KW-0418">Kinase</keyword>
<dbReference type="Pfam" id="PF13207">
    <property type="entry name" value="AAA_17"/>
    <property type="match status" value="1"/>
</dbReference>
<evidence type="ECO:0000256" key="3">
    <source>
        <dbReference type="ARBA" id="ARBA00022777"/>
    </source>
</evidence>
<dbReference type="SUPFAM" id="SSF52540">
    <property type="entry name" value="P-loop containing nucleoside triphosphate hydrolases"/>
    <property type="match status" value="1"/>
</dbReference>
<evidence type="ECO:0000256" key="2">
    <source>
        <dbReference type="ARBA" id="ARBA00022741"/>
    </source>
</evidence>
<gene>
    <name evidence="6" type="ORF">TMI583_LOCUS19885</name>
</gene>
<evidence type="ECO:0008006" key="8">
    <source>
        <dbReference type="Google" id="ProtNLM"/>
    </source>
</evidence>
<evidence type="ECO:0000256" key="4">
    <source>
        <dbReference type="RuleBase" id="RU003330"/>
    </source>
</evidence>
<feature type="non-terminal residue" evidence="6">
    <location>
        <position position="1"/>
    </location>
</feature>
<reference evidence="6" key="1">
    <citation type="submission" date="2021-02" db="EMBL/GenBank/DDBJ databases">
        <authorList>
            <person name="Nowell W R."/>
        </authorList>
    </citation>
    <scope>NUCLEOTIDE SEQUENCE</scope>
</reference>
<keyword evidence="2" id="KW-0547">Nucleotide-binding</keyword>
<dbReference type="InterPro" id="IPR027417">
    <property type="entry name" value="P-loop_NTPase"/>
</dbReference>
<evidence type="ECO:0000313" key="6">
    <source>
        <dbReference type="EMBL" id="CAF3877747.1"/>
    </source>
</evidence>